<dbReference type="Proteomes" id="UP001293593">
    <property type="component" value="Unassembled WGS sequence"/>
</dbReference>
<evidence type="ECO:0000256" key="4">
    <source>
        <dbReference type="ARBA" id="ARBA00022640"/>
    </source>
</evidence>
<evidence type="ECO:0000256" key="5">
    <source>
        <dbReference type="ARBA" id="ARBA00022679"/>
    </source>
</evidence>
<feature type="transmembrane region" description="Helical" evidence="14">
    <location>
        <begin position="113"/>
        <end position="130"/>
    </location>
</feature>
<evidence type="ECO:0000256" key="12">
    <source>
        <dbReference type="ARBA" id="ARBA00039024"/>
    </source>
</evidence>
<evidence type="ECO:0000256" key="14">
    <source>
        <dbReference type="SAM" id="Phobius"/>
    </source>
</evidence>
<keyword evidence="7" id="KW-0418">Kinase</keyword>
<organism evidence="15 16">
    <name type="scientific">Acacia crassicarpa</name>
    <name type="common">northern wattle</name>
    <dbReference type="NCBI Taxonomy" id="499986"/>
    <lineage>
        <taxon>Eukaryota</taxon>
        <taxon>Viridiplantae</taxon>
        <taxon>Streptophyta</taxon>
        <taxon>Embryophyta</taxon>
        <taxon>Tracheophyta</taxon>
        <taxon>Spermatophyta</taxon>
        <taxon>Magnoliopsida</taxon>
        <taxon>eudicotyledons</taxon>
        <taxon>Gunneridae</taxon>
        <taxon>Pentapetalae</taxon>
        <taxon>rosids</taxon>
        <taxon>fabids</taxon>
        <taxon>Fabales</taxon>
        <taxon>Fabaceae</taxon>
        <taxon>Caesalpinioideae</taxon>
        <taxon>mimosoid clade</taxon>
        <taxon>Acacieae</taxon>
        <taxon>Acacia</taxon>
    </lineage>
</organism>
<evidence type="ECO:0000256" key="1">
    <source>
        <dbReference type="ARBA" id="ARBA00004508"/>
    </source>
</evidence>
<evidence type="ECO:0000256" key="8">
    <source>
        <dbReference type="ARBA" id="ARBA00022946"/>
    </source>
</evidence>
<protein>
    <recommendedName>
        <fullName evidence="12">phytol kinase</fullName>
        <ecNumber evidence="12">2.7.1.182</ecNumber>
    </recommendedName>
</protein>
<keyword evidence="3" id="KW-0150">Chloroplast</keyword>
<comment type="subcellular location">
    <subcellularLocation>
        <location evidence="1">Plastid</location>
        <location evidence="1">Chloroplast membrane</location>
        <topology evidence="1">Multi-pass membrane protein</topology>
    </subcellularLocation>
</comment>
<dbReference type="EMBL" id="JAWXYG010000002">
    <property type="protein sequence ID" value="KAK4279585.1"/>
    <property type="molecule type" value="Genomic_DNA"/>
</dbReference>
<dbReference type="GO" id="GO:0010276">
    <property type="term" value="F:phytol kinase activity"/>
    <property type="evidence" value="ECO:0007669"/>
    <property type="project" value="UniProtKB-EC"/>
</dbReference>
<dbReference type="GO" id="GO:0031969">
    <property type="term" value="C:chloroplast membrane"/>
    <property type="evidence" value="ECO:0007669"/>
    <property type="project" value="UniProtKB-SubCell"/>
</dbReference>
<dbReference type="EC" id="2.7.1.182" evidence="12"/>
<sequence length="256" mass="28013">MSPLSSITSYPRFLAFSAGRRRESTSASRRLPRLQWDRCLGLARSVRFGFLGSTAKESAVVRFIPRAGLSAGAEDLLHDAGATVAILVGGYALVFGFNDLTRREVLQQNLSRKLVHMLSGLLFLASWPIFSNSTGARYFAAFVPLVNGLRLLVNGLSLTSDEGLIKSVTREGQPQELLKGPLYYVLMLMLCSLTFWRDSPVGVICLAMMCGGDGVADIIGRRFGRVKIPYNKKKSFAGNQLLKTCTQFSLLPLIAS</sequence>
<proteinExistence type="inferred from homology"/>
<evidence type="ECO:0000256" key="3">
    <source>
        <dbReference type="ARBA" id="ARBA00022528"/>
    </source>
</evidence>
<comment type="similarity">
    <text evidence="2">Belongs to the polyprenol kinase family.</text>
</comment>
<keyword evidence="9 14" id="KW-1133">Transmembrane helix</keyword>
<dbReference type="InterPro" id="IPR039606">
    <property type="entry name" value="Phytol/farnesol_kinase"/>
</dbReference>
<evidence type="ECO:0000256" key="6">
    <source>
        <dbReference type="ARBA" id="ARBA00022692"/>
    </source>
</evidence>
<feature type="transmembrane region" description="Helical" evidence="14">
    <location>
        <begin position="80"/>
        <end position="101"/>
    </location>
</feature>
<keyword evidence="5" id="KW-0808">Transferase</keyword>
<evidence type="ECO:0000313" key="16">
    <source>
        <dbReference type="Proteomes" id="UP001293593"/>
    </source>
</evidence>
<accession>A0AAE1MY82</accession>
<name>A0AAE1MY82_9FABA</name>
<gene>
    <name evidence="15" type="ORF">QN277_011342</name>
</gene>
<evidence type="ECO:0000313" key="15">
    <source>
        <dbReference type="EMBL" id="KAK4279585.1"/>
    </source>
</evidence>
<comment type="caution">
    <text evidence="15">The sequence shown here is derived from an EMBL/GenBank/DDBJ whole genome shotgun (WGS) entry which is preliminary data.</text>
</comment>
<dbReference type="AlphaFoldDB" id="A0AAE1MY82"/>
<evidence type="ECO:0000256" key="9">
    <source>
        <dbReference type="ARBA" id="ARBA00022989"/>
    </source>
</evidence>
<keyword evidence="16" id="KW-1185">Reference proteome</keyword>
<evidence type="ECO:0000256" key="2">
    <source>
        <dbReference type="ARBA" id="ARBA00010794"/>
    </source>
</evidence>
<keyword evidence="6 14" id="KW-0812">Transmembrane</keyword>
<evidence type="ECO:0000256" key="11">
    <source>
        <dbReference type="ARBA" id="ARBA00024015"/>
    </source>
</evidence>
<dbReference type="GO" id="GO:0010189">
    <property type="term" value="P:vitamin E biosynthetic process"/>
    <property type="evidence" value="ECO:0007669"/>
    <property type="project" value="TreeGrafter"/>
</dbReference>
<comment type="pathway">
    <text evidence="11">Cofactor biosynthesis; tocopherol biosynthesis.</text>
</comment>
<dbReference type="PANTHER" id="PTHR32523">
    <property type="entry name" value="PHYTOL KINASE 1, CHLOROPLASTIC"/>
    <property type="match status" value="1"/>
</dbReference>
<keyword evidence="8" id="KW-0809">Transit peptide</keyword>
<comment type="catalytic activity">
    <reaction evidence="13">
        <text>phytol + CTP = phytyl phosphate + CDP + H(+)</text>
        <dbReference type="Rhea" id="RHEA:38055"/>
        <dbReference type="ChEBI" id="CHEBI:15378"/>
        <dbReference type="ChEBI" id="CHEBI:17327"/>
        <dbReference type="ChEBI" id="CHEBI:37563"/>
        <dbReference type="ChEBI" id="CHEBI:58069"/>
        <dbReference type="ChEBI" id="CHEBI:75483"/>
        <dbReference type="EC" id="2.7.1.182"/>
    </reaction>
</comment>
<dbReference type="PANTHER" id="PTHR32523:SF8">
    <property type="entry name" value="DOLICHOL KINASE"/>
    <property type="match status" value="1"/>
</dbReference>
<evidence type="ECO:0000256" key="7">
    <source>
        <dbReference type="ARBA" id="ARBA00022777"/>
    </source>
</evidence>
<reference evidence="15" key="1">
    <citation type="submission" date="2023-10" db="EMBL/GenBank/DDBJ databases">
        <title>Chromosome-level genome of the transformable northern wattle, Acacia crassicarpa.</title>
        <authorList>
            <person name="Massaro I."/>
            <person name="Sinha N.R."/>
            <person name="Poethig S."/>
            <person name="Leichty A.R."/>
        </authorList>
    </citation>
    <scope>NUCLEOTIDE SEQUENCE</scope>
    <source>
        <strain evidence="15">Acra3RX</strain>
        <tissue evidence="15">Leaf</tissue>
    </source>
</reference>
<evidence type="ECO:0000256" key="13">
    <source>
        <dbReference type="ARBA" id="ARBA00048889"/>
    </source>
</evidence>
<keyword evidence="10 14" id="KW-0472">Membrane</keyword>
<evidence type="ECO:0000256" key="10">
    <source>
        <dbReference type="ARBA" id="ARBA00023136"/>
    </source>
</evidence>
<keyword evidence="4" id="KW-0934">Plastid</keyword>